<evidence type="ECO:0000313" key="2">
    <source>
        <dbReference type="Proteomes" id="UP000737018"/>
    </source>
</evidence>
<dbReference type="EMBL" id="JRKL02002286">
    <property type="protein sequence ID" value="KAF3959631.1"/>
    <property type="molecule type" value="Genomic_DNA"/>
</dbReference>
<keyword evidence="2" id="KW-1185">Reference proteome</keyword>
<proteinExistence type="predicted"/>
<gene>
    <name evidence="1" type="ORF">CMV_015574</name>
</gene>
<accession>A0A8J4QUC2</accession>
<protein>
    <submittedName>
        <fullName evidence="1">Uncharacterized protein</fullName>
    </submittedName>
</protein>
<reference evidence="1" key="1">
    <citation type="submission" date="2020-03" db="EMBL/GenBank/DDBJ databases">
        <title>Castanea mollissima Vanexum genome sequencing.</title>
        <authorList>
            <person name="Staton M."/>
        </authorList>
    </citation>
    <scope>NUCLEOTIDE SEQUENCE</scope>
    <source>
        <tissue evidence="1">Leaf</tissue>
    </source>
</reference>
<evidence type="ECO:0000313" key="1">
    <source>
        <dbReference type="EMBL" id="KAF3959631.1"/>
    </source>
</evidence>
<comment type="caution">
    <text evidence="1">The sequence shown here is derived from an EMBL/GenBank/DDBJ whole genome shotgun (WGS) entry which is preliminary data.</text>
</comment>
<sequence>MITVYYTFFFPCSGDSHKLADQNNFVLSNVSYVFSETFCSGIQKLKFEMGLDLGNILELYVEISGIW</sequence>
<dbReference type="AlphaFoldDB" id="A0A8J4QUC2"/>
<organism evidence="1 2">
    <name type="scientific">Castanea mollissima</name>
    <name type="common">Chinese chestnut</name>
    <dbReference type="NCBI Taxonomy" id="60419"/>
    <lineage>
        <taxon>Eukaryota</taxon>
        <taxon>Viridiplantae</taxon>
        <taxon>Streptophyta</taxon>
        <taxon>Embryophyta</taxon>
        <taxon>Tracheophyta</taxon>
        <taxon>Spermatophyta</taxon>
        <taxon>Magnoliopsida</taxon>
        <taxon>eudicotyledons</taxon>
        <taxon>Gunneridae</taxon>
        <taxon>Pentapetalae</taxon>
        <taxon>rosids</taxon>
        <taxon>fabids</taxon>
        <taxon>Fagales</taxon>
        <taxon>Fagaceae</taxon>
        <taxon>Castanea</taxon>
    </lineage>
</organism>
<name>A0A8J4QUC2_9ROSI</name>
<dbReference type="Proteomes" id="UP000737018">
    <property type="component" value="Unassembled WGS sequence"/>
</dbReference>